<dbReference type="Proteomes" id="UP000078544">
    <property type="component" value="Unassembled WGS sequence"/>
</dbReference>
<protein>
    <submittedName>
        <fullName evidence="7">Citrate lyase, beta subunit</fullName>
    </submittedName>
</protein>
<dbReference type="InterPro" id="IPR005000">
    <property type="entry name" value="Aldolase/citrate-lyase_domain"/>
</dbReference>
<evidence type="ECO:0000259" key="6">
    <source>
        <dbReference type="Pfam" id="PF03328"/>
    </source>
</evidence>
<dbReference type="InterPro" id="IPR011206">
    <property type="entry name" value="Citrate_lyase_beta/mcl1/mcl2"/>
</dbReference>
<evidence type="ECO:0000256" key="4">
    <source>
        <dbReference type="PIRSR" id="PIRSR015582-1"/>
    </source>
</evidence>
<dbReference type="InterPro" id="IPR040442">
    <property type="entry name" value="Pyrv_kinase-like_dom_sf"/>
</dbReference>
<feature type="binding site" evidence="5">
    <location>
        <position position="142"/>
    </location>
    <ligand>
        <name>Mg(2+)</name>
        <dbReference type="ChEBI" id="CHEBI:18420"/>
    </ligand>
</feature>
<reference evidence="7 8" key="1">
    <citation type="journal article" date="2016" name="Genome Biol. Evol.">
        <title>Divergent and convergent evolution of fungal pathogenicity.</title>
        <authorList>
            <person name="Shang Y."/>
            <person name="Xiao G."/>
            <person name="Zheng P."/>
            <person name="Cen K."/>
            <person name="Zhan S."/>
            <person name="Wang C."/>
        </authorList>
    </citation>
    <scope>NUCLEOTIDE SEQUENCE [LARGE SCALE GENOMIC DNA]</scope>
    <source>
        <strain evidence="7 8">RCEF 2490</strain>
    </source>
</reference>
<evidence type="ECO:0000256" key="3">
    <source>
        <dbReference type="ARBA" id="ARBA00022842"/>
    </source>
</evidence>
<dbReference type="InterPro" id="IPR015813">
    <property type="entry name" value="Pyrv/PenolPyrv_kinase-like_dom"/>
</dbReference>
<keyword evidence="2 5" id="KW-0479">Metal-binding</keyword>
<dbReference type="Pfam" id="PF03328">
    <property type="entry name" value="HpcH_HpaI"/>
    <property type="match status" value="1"/>
</dbReference>
<comment type="cofactor">
    <cofactor evidence="1">
        <name>Mg(2+)</name>
        <dbReference type="ChEBI" id="CHEBI:18420"/>
    </cofactor>
</comment>
<evidence type="ECO:0000313" key="7">
    <source>
        <dbReference type="EMBL" id="OAA32543.1"/>
    </source>
</evidence>
<dbReference type="AlphaFoldDB" id="A0A166UHI1"/>
<proteinExistence type="predicted"/>
<evidence type="ECO:0000256" key="1">
    <source>
        <dbReference type="ARBA" id="ARBA00001946"/>
    </source>
</evidence>
<organism evidence="7 8">
    <name type="scientific">Moelleriella libera RCEF 2490</name>
    <dbReference type="NCBI Taxonomy" id="1081109"/>
    <lineage>
        <taxon>Eukaryota</taxon>
        <taxon>Fungi</taxon>
        <taxon>Dikarya</taxon>
        <taxon>Ascomycota</taxon>
        <taxon>Pezizomycotina</taxon>
        <taxon>Sordariomycetes</taxon>
        <taxon>Hypocreomycetidae</taxon>
        <taxon>Hypocreales</taxon>
        <taxon>Clavicipitaceae</taxon>
        <taxon>Moelleriella</taxon>
    </lineage>
</organism>
<dbReference type="SUPFAM" id="SSF51621">
    <property type="entry name" value="Phosphoenolpyruvate/pyruvate domain"/>
    <property type="match status" value="1"/>
</dbReference>
<dbReference type="STRING" id="1081109.A0A166UHI1"/>
<evidence type="ECO:0000256" key="2">
    <source>
        <dbReference type="ARBA" id="ARBA00022723"/>
    </source>
</evidence>
<dbReference type="PANTHER" id="PTHR32308:SF0">
    <property type="entry name" value="HPCH_HPAI ALDOLASE_CITRATE LYASE DOMAIN-CONTAINING PROTEIN"/>
    <property type="match status" value="1"/>
</dbReference>
<name>A0A166UHI1_9HYPO</name>
<dbReference type="Gene3D" id="3.20.20.60">
    <property type="entry name" value="Phosphoenolpyruvate-binding domains"/>
    <property type="match status" value="1"/>
</dbReference>
<dbReference type="GO" id="GO:0000287">
    <property type="term" value="F:magnesium ion binding"/>
    <property type="evidence" value="ECO:0007669"/>
    <property type="project" value="TreeGrafter"/>
</dbReference>
<evidence type="ECO:0000313" key="8">
    <source>
        <dbReference type="Proteomes" id="UP000078544"/>
    </source>
</evidence>
<evidence type="ECO:0000256" key="5">
    <source>
        <dbReference type="PIRSR" id="PIRSR015582-2"/>
    </source>
</evidence>
<dbReference type="OrthoDB" id="1773at2759"/>
<comment type="caution">
    <text evidence="7">The sequence shown here is derived from an EMBL/GenBank/DDBJ whole genome shotgun (WGS) entry which is preliminary data.</text>
</comment>
<accession>A0A166UHI1</accession>
<sequence length="319" mass="33853">MAAAVLRRSLLYGTGPLPSHCARTHARVLPPLSVCLSDQRARIVPASSPRMLAKSLTLPPSDTIAYDLEDSVAADVKAAARAALHAHLSSSSSSSSPAFSSCEVAVRINAPSTPLALADLTLLAPLPRLSAIVVPKLLALVESARAVMDLAAICRATPLLDGLIFAAEDFALDLSITRSPGLHEFLYARSAVVTAARAARLPSAIDLVCTQYQGERGLAVLEDECRGGRAMGFNGKQCIHPSQVGPVQRLFAPGEEEVEWAVRLLIAQEDALREGKGAWSFEGKMIDAPVIGKARAVVAKAEQCQINVAAVREKWQRAQ</sequence>
<dbReference type="PIRSF" id="PIRSF015582">
    <property type="entry name" value="Cit_lyase_B"/>
    <property type="match status" value="1"/>
</dbReference>
<feature type="binding site" evidence="5">
    <location>
        <position position="169"/>
    </location>
    <ligand>
        <name>Mg(2+)</name>
        <dbReference type="ChEBI" id="CHEBI:18420"/>
    </ligand>
</feature>
<keyword evidence="7" id="KW-0456">Lyase</keyword>
<feature type="binding site" evidence="4">
    <location>
        <position position="107"/>
    </location>
    <ligand>
        <name>substrate</name>
    </ligand>
</feature>
<feature type="domain" description="HpcH/HpaI aldolase/citrate lyase" evidence="6">
    <location>
        <begin position="136"/>
        <end position="241"/>
    </location>
</feature>
<dbReference type="EMBL" id="AZGY01000001">
    <property type="protein sequence ID" value="OAA32543.1"/>
    <property type="molecule type" value="Genomic_DNA"/>
</dbReference>
<feature type="binding site" evidence="4">
    <location>
        <position position="142"/>
    </location>
    <ligand>
        <name>substrate</name>
    </ligand>
</feature>
<dbReference type="GO" id="GO:0016829">
    <property type="term" value="F:lyase activity"/>
    <property type="evidence" value="ECO:0007669"/>
    <property type="project" value="UniProtKB-KW"/>
</dbReference>
<dbReference type="GO" id="GO:0006107">
    <property type="term" value="P:oxaloacetate metabolic process"/>
    <property type="evidence" value="ECO:0007669"/>
    <property type="project" value="TreeGrafter"/>
</dbReference>
<keyword evidence="3 5" id="KW-0460">Magnesium</keyword>
<dbReference type="PANTHER" id="PTHR32308">
    <property type="entry name" value="LYASE BETA SUBUNIT, PUTATIVE (AFU_ORTHOLOGUE AFUA_4G13030)-RELATED"/>
    <property type="match status" value="1"/>
</dbReference>
<keyword evidence="8" id="KW-1185">Reference proteome</keyword>
<gene>
    <name evidence="7" type="ORF">AAL_00008</name>
</gene>